<dbReference type="Proteomes" id="UP001459277">
    <property type="component" value="Unassembled WGS sequence"/>
</dbReference>
<evidence type="ECO:0008006" key="3">
    <source>
        <dbReference type="Google" id="ProtNLM"/>
    </source>
</evidence>
<dbReference type="EMBL" id="JAZDWU010000001">
    <property type="protein sequence ID" value="KAL0015467.1"/>
    <property type="molecule type" value="Genomic_DNA"/>
</dbReference>
<sequence length="126" mass="14107">MTVLRWLGAYLFNNGRQKMSLRWLAFFHDIKRARDANWGQVCLAYLYSLDALSRGTLRQLVGPWKLFEVNRSPWVGAPTVADPNLEAGLAAGAPIDPLRLQWSVYVCGPDGFAPERSLGRNTNVMG</sequence>
<proteinExistence type="predicted"/>
<accession>A0AAW2E038</accession>
<keyword evidence="2" id="KW-1185">Reference proteome</keyword>
<dbReference type="AlphaFoldDB" id="A0AAW2E038"/>
<organism evidence="1 2">
    <name type="scientific">Lithocarpus litseifolius</name>
    <dbReference type="NCBI Taxonomy" id="425828"/>
    <lineage>
        <taxon>Eukaryota</taxon>
        <taxon>Viridiplantae</taxon>
        <taxon>Streptophyta</taxon>
        <taxon>Embryophyta</taxon>
        <taxon>Tracheophyta</taxon>
        <taxon>Spermatophyta</taxon>
        <taxon>Magnoliopsida</taxon>
        <taxon>eudicotyledons</taxon>
        <taxon>Gunneridae</taxon>
        <taxon>Pentapetalae</taxon>
        <taxon>rosids</taxon>
        <taxon>fabids</taxon>
        <taxon>Fagales</taxon>
        <taxon>Fagaceae</taxon>
        <taxon>Lithocarpus</taxon>
    </lineage>
</organism>
<evidence type="ECO:0000313" key="1">
    <source>
        <dbReference type="EMBL" id="KAL0015467.1"/>
    </source>
</evidence>
<comment type="caution">
    <text evidence="1">The sequence shown here is derived from an EMBL/GenBank/DDBJ whole genome shotgun (WGS) entry which is preliminary data.</text>
</comment>
<evidence type="ECO:0000313" key="2">
    <source>
        <dbReference type="Proteomes" id="UP001459277"/>
    </source>
</evidence>
<gene>
    <name evidence="1" type="ORF">SO802_002536</name>
</gene>
<reference evidence="1 2" key="1">
    <citation type="submission" date="2024-01" db="EMBL/GenBank/DDBJ databases">
        <title>A telomere-to-telomere, gap-free genome of sweet tea (Lithocarpus litseifolius).</title>
        <authorList>
            <person name="Zhou J."/>
        </authorList>
    </citation>
    <scope>NUCLEOTIDE SEQUENCE [LARGE SCALE GENOMIC DNA]</scope>
    <source>
        <strain evidence="1">Zhou-2022a</strain>
        <tissue evidence="1">Leaf</tissue>
    </source>
</reference>
<name>A0AAW2E038_9ROSI</name>
<protein>
    <recommendedName>
        <fullName evidence="3">Aminotransferase-like plant mobile domain-containing protein</fullName>
    </recommendedName>
</protein>